<dbReference type="InterPro" id="IPR000086">
    <property type="entry name" value="NUDIX_hydrolase_dom"/>
</dbReference>
<dbReference type="PANTHER" id="PTHR21340">
    <property type="entry name" value="DIADENOSINE 5,5-P1,P4-TETRAPHOSPHATE PYROPHOSPHOHYDROLASE MUTT"/>
    <property type="match status" value="1"/>
</dbReference>
<dbReference type="PANTHER" id="PTHR21340:SF0">
    <property type="entry name" value="BIS(5'-NUCLEOSYL)-TETRAPHOSPHATASE [ASYMMETRICAL]"/>
    <property type="match status" value="1"/>
</dbReference>
<dbReference type="InterPro" id="IPR020084">
    <property type="entry name" value="NUDIX_hydrolase_CS"/>
</dbReference>
<keyword evidence="1" id="KW-0378">Hydrolase</keyword>
<gene>
    <name evidence="3" type="ORF">UFOPK3516_00449</name>
</gene>
<dbReference type="Pfam" id="PF00300">
    <property type="entry name" value="His_Phos_1"/>
    <property type="match status" value="1"/>
</dbReference>
<dbReference type="EMBL" id="CAFBMB010000021">
    <property type="protein sequence ID" value="CAB4891987.1"/>
    <property type="molecule type" value="Genomic_DNA"/>
</dbReference>
<dbReference type="PROSITE" id="PS00893">
    <property type="entry name" value="NUDIX_BOX"/>
    <property type="match status" value="1"/>
</dbReference>
<dbReference type="AlphaFoldDB" id="A0A6J7F976"/>
<dbReference type="InterPro" id="IPR051325">
    <property type="entry name" value="Nudix_hydrolase_domain"/>
</dbReference>
<evidence type="ECO:0000259" key="2">
    <source>
        <dbReference type="PROSITE" id="PS51462"/>
    </source>
</evidence>
<dbReference type="PROSITE" id="PS51462">
    <property type="entry name" value="NUDIX"/>
    <property type="match status" value="1"/>
</dbReference>
<protein>
    <submittedName>
        <fullName evidence="3">Unannotated protein</fullName>
    </submittedName>
</protein>
<dbReference type="InterPro" id="IPR013078">
    <property type="entry name" value="His_Pase_superF_clade-1"/>
</dbReference>
<dbReference type="Gene3D" id="3.40.50.1240">
    <property type="entry name" value="Phosphoglycerate mutase-like"/>
    <property type="match status" value="1"/>
</dbReference>
<dbReference type="CDD" id="cd03673">
    <property type="entry name" value="NUDIX_Ap6A_hydrolase"/>
    <property type="match status" value="1"/>
</dbReference>
<accession>A0A6J7F976</accession>
<dbReference type="SUPFAM" id="SSF55811">
    <property type="entry name" value="Nudix"/>
    <property type="match status" value="1"/>
</dbReference>
<dbReference type="GO" id="GO:0006754">
    <property type="term" value="P:ATP biosynthetic process"/>
    <property type="evidence" value="ECO:0007669"/>
    <property type="project" value="TreeGrafter"/>
</dbReference>
<dbReference type="InterPro" id="IPR015797">
    <property type="entry name" value="NUDIX_hydrolase-like_dom_sf"/>
</dbReference>
<name>A0A6J7F976_9ZZZZ</name>
<dbReference type="GO" id="GO:0006167">
    <property type="term" value="P:AMP biosynthetic process"/>
    <property type="evidence" value="ECO:0007669"/>
    <property type="project" value="TreeGrafter"/>
</dbReference>
<evidence type="ECO:0000313" key="3">
    <source>
        <dbReference type="EMBL" id="CAB4891987.1"/>
    </source>
</evidence>
<dbReference type="Gene3D" id="3.90.79.10">
    <property type="entry name" value="Nucleoside Triphosphate Pyrophosphohydrolase"/>
    <property type="match status" value="1"/>
</dbReference>
<sequence>MKAFDPDIIYAAGAVCWRKKGDSVAVLVIHRTQRKDYSFPKGKVDPGELLPQTCVREVAEETGYSISLGAPVGVTDYALSNGQQKVVHYWAARVSNKTVKRSTFVANDEVDGLQWLSIKKARERLSYEPDKVILDNFESLWRQGALDTFSLVILRHAKALDPATFIGKDQTRPLSDRGRRQAQNIVPSLTAWEPKKLISSSSLRCRQTIEPVAHTMNKKVRFRDDISQHAYLEDRDEIAQLIAKRIDKRETTVICSHGPVIPEIIREIALATGTPHNSVLAAAASLETASFTVLHLDRKHPETGIVAIESHDSSV</sequence>
<dbReference type="SUPFAM" id="SSF53254">
    <property type="entry name" value="Phosphoglycerate mutase-like"/>
    <property type="match status" value="1"/>
</dbReference>
<feature type="domain" description="Nudix hydrolase" evidence="2">
    <location>
        <begin position="7"/>
        <end position="138"/>
    </location>
</feature>
<reference evidence="3" key="1">
    <citation type="submission" date="2020-05" db="EMBL/GenBank/DDBJ databases">
        <authorList>
            <person name="Chiriac C."/>
            <person name="Salcher M."/>
            <person name="Ghai R."/>
            <person name="Kavagutti S V."/>
        </authorList>
    </citation>
    <scope>NUCLEOTIDE SEQUENCE</scope>
</reference>
<dbReference type="SMART" id="SM00855">
    <property type="entry name" value="PGAM"/>
    <property type="match status" value="1"/>
</dbReference>
<evidence type="ECO:0000256" key="1">
    <source>
        <dbReference type="ARBA" id="ARBA00022801"/>
    </source>
</evidence>
<dbReference type="InterPro" id="IPR029033">
    <property type="entry name" value="His_PPase_superfam"/>
</dbReference>
<organism evidence="3">
    <name type="scientific">freshwater metagenome</name>
    <dbReference type="NCBI Taxonomy" id="449393"/>
    <lineage>
        <taxon>unclassified sequences</taxon>
        <taxon>metagenomes</taxon>
        <taxon>ecological metagenomes</taxon>
    </lineage>
</organism>
<dbReference type="GO" id="GO:0004081">
    <property type="term" value="F:bis(5'-nucleosyl)-tetraphosphatase (asymmetrical) activity"/>
    <property type="evidence" value="ECO:0007669"/>
    <property type="project" value="TreeGrafter"/>
</dbReference>
<dbReference type="CDD" id="cd07067">
    <property type="entry name" value="HP_PGM_like"/>
    <property type="match status" value="1"/>
</dbReference>
<proteinExistence type="predicted"/>
<dbReference type="Pfam" id="PF00293">
    <property type="entry name" value="NUDIX"/>
    <property type="match status" value="1"/>
</dbReference>